<evidence type="ECO:0000313" key="2">
    <source>
        <dbReference type="Proteomes" id="UP000199604"/>
    </source>
</evidence>
<name>A0A1I0ZB26_9FLAO</name>
<dbReference type="InterPro" id="IPR018247">
    <property type="entry name" value="EF_Hand_1_Ca_BS"/>
</dbReference>
<evidence type="ECO:0008006" key="3">
    <source>
        <dbReference type="Google" id="ProtNLM"/>
    </source>
</evidence>
<dbReference type="PROSITE" id="PS00018">
    <property type="entry name" value="EF_HAND_1"/>
    <property type="match status" value="1"/>
</dbReference>
<keyword evidence="2" id="KW-1185">Reference proteome</keyword>
<reference evidence="2" key="1">
    <citation type="submission" date="2016-10" db="EMBL/GenBank/DDBJ databases">
        <authorList>
            <person name="Varghese N."/>
            <person name="Submissions S."/>
        </authorList>
    </citation>
    <scope>NUCLEOTIDE SEQUENCE [LARGE SCALE GENOMIC DNA]</scope>
    <source>
        <strain evidence="2">DSM 21789</strain>
    </source>
</reference>
<dbReference type="Proteomes" id="UP000199604">
    <property type="component" value="Unassembled WGS sequence"/>
</dbReference>
<dbReference type="EMBL" id="FOJT01000005">
    <property type="protein sequence ID" value="SFB22602.1"/>
    <property type="molecule type" value="Genomic_DNA"/>
</dbReference>
<dbReference type="AlphaFoldDB" id="A0A1I0ZB26"/>
<evidence type="ECO:0000313" key="1">
    <source>
        <dbReference type="EMBL" id="SFB22602.1"/>
    </source>
</evidence>
<sequence length="243" mass="27723">MKKLSIYIFPILILLVSCKEESKKPKVIYEDAKAVVAPVKKDSTQIKIADLPIHMEGTPFLIHPMGEYSMTDGISKVNSGSASSSYDKEESFKVSNYNEYEITGYISNFKFQKIGSDSLHLLTEKPVLIETVTYLKTVSDKAKQQVLVYTLADMDTNKDGKINSNDIKTIYLSDISGSRFTKIAADFQELIDWNLIESNSRLYFRTIEDINKNGGFDKTDKVHYHFVNLQNKDWKVEEYSPID</sequence>
<dbReference type="PROSITE" id="PS51257">
    <property type="entry name" value="PROKAR_LIPOPROTEIN"/>
    <property type="match status" value="1"/>
</dbReference>
<proteinExistence type="predicted"/>
<dbReference type="STRING" id="498292.SAMN05660845_2137"/>
<protein>
    <recommendedName>
        <fullName evidence="3">EF-hand domain-containing protein</fullName>
    </recommendedName>
</protein>
<organism evidence="1 2">
    <name type="scientific">Flavobacterium swingsii</name>
    <dbReference type="NCBI Taxonomy" id="498292"/>
    <lineage>
        <taxon>Bacteria</taxon>
        <taxon>Pseudomonadati</taxon>
        <taxon>Bacteroidota</taxon>
        <taxon>Flavobacteriia</taxon>
        <taxon>Flavobacteriales</taxon>
        <taxon>Flavobacteriaceae</taxon>
        <taxon>Flavobacterium</taxon>
    </lineage>
</organism>
<gene>
    <name evidence="1" type="ORF">SAMN05660845_2137</name>
</gene>
<accession>A0A1I0ZB26</accession>
<dbReference type="OrthoDB" id="997423at2"/>
<dbReference type="RefSeq" id="WP_091477063.1">
    <property type="nucleotide sequence ID" value="NZ_FOJT01000005.1"/>
</dbReference>